<feature type="domain" description="MITD1 C-terminal phospholipase D-like" evidence="1">
    <location>
        <begin position="12"/>
        <end position="149"/>
    </location>
</feature>
<name>A0A183G029_HELPZ</name>
<dbReference type="WBParaSite" id="HPBE_0001441201-mRNA-1">
    <property type="protein sequence ID" value="HPBE_0001441201-mRNA-1"/>
    <property type="gene ID" value="HPBE_0001441201"/>
</dbReference>
<evidence type="ECO:0000313" key="3">
    <source>
        <dbReference type="WBParaSite" id="HPBE_0001441201-mRNA-1"/>
    </source>
</evidence>
<dbReference type="InterPro" id="IPR038113">
    <property type="entry name" value="MITD1_C_sf"/>
</dbReference>
<dbReference type="Pfam" id="PF16565">
    <property type="entry name" value="MIT_C"/>
    <property type="match status" value="1"/>
</dbReference>
<dbReference type="Gene3D" id="3.30.870.30">
    <property type="entry name" value="MITD, C-terminal phospholipase D-like domain"/>
    <property type="match status" value="1"/>
</dbReference>
<proteinExistence type="predicted"/>
<dbReference type="InterPro" id="IPR052817">
    <property type="entry name" value="MIT_domain_contain_protein1"/>
</dbReference>
<evidence type="ECO:0000313" key="2">
    <source>
        <dbReference type="Proteomes" id="UP000050761"/>
    </source>
</evidence>
<dbReference type="PANTHER" id="PTHR21222">
    <property type="entry name" value="MIT DOMAIN-CONTAINING PROTEIN 1"/>
    <property type="match status" value="1"/>
</dbReference>
<protein>
    <submittedName>
        <fullName evidence="3">MIT_C domain-containing protein</fullName>
    </submittedName>
</protein>
<dbReference type="InterPro" id="IPR032341">
    <property type="entry name" value="MITD1_C"/>
</dbReference>
<accession>A0A183G029</accession>
<dbReference type="PANTHER" id="PTHR21222:SF1">
    <property type="entry name" value="MIT DOMAIN-CONTAINING PROTEIN 1"/>
    <property type="match status" value="1"/>
</dbReference>
<dbReference type="Proteomes" id="UP000050761">
    <property type="component" value="Unassembled WGS sequence"/>
</dbReference>
<dbReference type="AlphaFoldDB" id="A0A183G029"/>
<reference evidence="3" key="1">
    <citation type="submission" date="2019-09" db="UniProtKB">
        <authorList>
            <consortium name="WormBaseParasite"/>
        </authorList>
    </citation>
    <scope>IDENTIFICATION</scope>
</reference>
<organism evidence="2 3">
    <name type="scientific">Heligmosomoides polygyrus</name>
    <name type="common">Parasitic roundworm</name>
    <dbReference type="NCBI Taxonomy" id="6339"/>
    <lineage>
        <taxon>Eukaryota</taxon>
        <taxon>Metazoa</taxon>
        <taxon>Ecdysozoa</taxon>
        <taxon>Nematoda</taxon>
        <taxon>Chromadorea</taxon>
        <taxon>Rhabditida</taxon>
        <taxon>Rhabditina</taxon>
        <taxon>Rhabditomorpha</taxon>
        <taxon>Strongyloidea</taxon>
        <taxon>Heligmosomidae</taxon>
        <taxon>Heligmosomoides</taxon>
    </lineage>
</organism>
<sequence>LEQRKIEANSVGHGYDKIFGRCLDEKLTAVHVQDAYVCAHHQIMNFVRFCELVVSGAPNIRCINLLTGMEGRNSQSAFDELARSLEKVNVVLKVEFSSSLHDREIRFNNGWIVKIGRGLDYFKNPGKYVLGASDLNFRPCHETIVDIMRQKK</sequence>
<evidence type="ECO:0000259" key="1">
    <source>
        <dbReference type="Pfam" id="PF16565"/>
    </source>
</evidence>
<keyword evidence="2" id="KW-1185">Reference proteome</keyword>